<keyword evidence="14" id="KW-0256">Endoplasmic reticulum</keyword>
<comment type="subcellular location">
    <subcellularLocation>
        <location evidence="14">Endoplasmic reticulum membrane</location>
        <topology evidence="14">Multi-pass membrane protein</topology>
    </subcellularLocation>
    <subcellularLocation>
        <location evidence="1">Membrane</location>
        <topology evidence="1">Multi-pass membrane protein</topology>
    </subcellularLocation>
</comment>
<evidence type="ECO:0000256" key="12">
    <source>
        <dbReference type="ARBA" id="ARBA00023239"/>
    </source>
</evidence>
<proteinExistence type="inferred from homology"/>
<dbReference type="OMA" id="WSYILWQ"/>
<dbReference type="RefSeq" id="XP_003684237.1">
    <property type="nucleotide sequence ID" value="XM_003684189.1"/>
</dbReference>
<keyword evidence="10 14" id="KW-0472">Membrane</keyword>
<feature type="transmembrane region" description="Helical" evidence="14">
    <location>
        <begin position="142"/>
        <end position="167"/>
    </location>
</feature>
<evidence type="ECO:0000256" key="9">
    <source>
        <dbReference type="ARBA" id="ARBA00023098"/>
    </source>
</evidence>
<accession>G8BP72</accession>
<evidence type="ECO:0000256" key="10">
    <source>
        <dbReference type="ARBA" id="ARBA00023136"/>
    </source>
</evidence>
<dbReference type="GO" id="GO:0007034">
    <property type="term" value="P:vacuolar transport"/>
    <property type="evidence" value="ECO:0007669"/>
    <property type="project" value="EnsemblFungi"/>
</dbReference>
<dbReference type="STRING" id="1071381.G8BP72"/>
<comment type="similarity">
    <text evidence="3 14">Belongs to the very long-chain fatty acids dehydratase HACD family.</text>
</comment>
<dbReference type="GO" id="GO:0102158">
    <property type="term" value="F:very-long-chain (3R)-3-hydroxyacyl-CoA dehydratase activity"/>
    <property type="evidence" value="ECO:0007669"/>
    <property type="project" value="UniProtKB-EC"/>
</dbReference>
<evidence type="ECO:0000256" key="13">
    <source>
        <dbReference type="ARBA" id="ARBA00036671"/>
    </source>
</evidence>
<evidence type="ECO:0000256" key="8">
    <source>
        <dbReference type="ARBA" id="ARBA00022989"/>
    </source>
</evidence>
<dbReference type="InterPro" id="IPR007482">
    <property type="entry name" value="Tyr_Pase-like_PTPLA"/>
</dbReference>
<keyword evidence="5 14" id="KW-0444">Lipid biosynthesis</keyword>
<sequence>MAKKLISCTSPLALYNLFSALAWGSILFYVVFVYNFVGQPDFFIKSNKLVIFVQCGAIIEIFNSLFGIVRSPLFTTVAQVASRLLVVIGVFYLLPETPACHDFVYVTLLFAWSLTETVRYLFYFYQLTTEKGAPTFLLLLRYNLFIVLYPLGVTSELVIIYSSLAVAERLYSTTYKYTLIFSMLTYMPGLPMLFTHMVVQRSKIMQAYYEEQEASSKKKE</sequence>
<comment type="pathway">
    <text evidence="2 14">Lipid metabolism; fatty acid biosynthesis.</text>
</comment>
<feature type="transmembrane region" description="Helical" evidence="14">
    <location>
        <begin position="179"/>
        <end position="199"/>
    </location>
</feature>
<feature type="transmembrane region" description="Helical" evidence="14">
    <location>
        <begin position="12"/>
        <end position="37"/>
    </location>
</feature>
<dbReference type="HOGENOM" id="CLU_034302_6_1_1"/>
<comment type="catalytic activity">
    <reaction evidence="13 14">
        <text>a very-long-chain (3R)-3-hydroxyacyl-CoA = a very-long-chain (2E)-enoyl-CoA + H2O</text>
        <dbReference type="Rhea" id="RHEA:45812"/>
        <dbReference type="ChEBI" id="CHEBI:15377"/>
        <dbReference type="ChEBI" id="CHEBI:83728"/>
        <dbReference type="ChEBI" id="CHEBI:85440"/>
        <dbReference type="EC" id="4.2.1.134"/>
    </reaction>
</comment>
<evidence type="ECO:0000256" key="3">
    <source>
        <dbReference type="ARBA" id="ARBA00007811"/>
    </source>
</evidence>
<dbReference type="Pfam" id="PF04387">
    <property type="entry name" value="PTPLA"/>
    <property type="match status" value="1"/>
</dbReference>
<gene>
    <name evidence="15" type="primary">TPHA0B01300</name>
    <name evidence="15" type="ordered locus">TPHA_0B01300</name>
</gene>
<dbReference type="eggNOG" id="KOG3187">
    <property type="taxonomic scope" value="Eukaryota"/>
</dbReference>
<dbReference type="Proteomes" id="UP000005666">
    <property type="component" value="Chromosome 2"/>
</dbReference>
<evidence type="ECO:0000256" key="5">
    <source>
        <dbReference type="ARBA" id="ARBA00022516"/>
    </source>
</evidence>
<dbReference type="GO" id="GO:0030148">
    <property type="term" value="P:sphingolipid biosynthetic process"/>
    <property type="evidence" value="ECO:0007669"/>
    <property type="project" value="EnsemblFungi"/>
</dbReference>
<feature type="transmembrane region" description="Helical" evidence="14">
    <location>
        <begin position="49"/>
        <end position="68"/>
    </location>
</feature>
<dbReference type="AlphaFoldDB" id="G8BP72"/>
<evidence type="ECO:0000256" key="11">
    <source>
        <dbReference type="ARBA" id="ARBA00023160"/>
    </source>
</evidence>
<organism evidence="15 16">
    <name type="scientific">Tetrapisispora phaffii (strain ATCC 24235 / CBS 4417 / NBRC 1672 / NRRL Y-8282 / UCD 70-5)</name>
    <name type="common">Yeast</name>
    <name type="synonym">Fabospora phaffii</name>
    <dbReference type="NCBI Taxonomy" id="1071381"/>
    <lineage>
        <taxon>Eukaryota</taxon>
        <taxon>Fungi</taxon>
        <taxon>Dikarya</taxon>
        <taxon>Ascomycota</taxon>
        <taxon>Saccharomycotina</taxon>
        <taxon>Saccharomycetes</taxon>
        <taxon>Saccharomycetales</taxon>
        <taxon>Saccharomycetaceae</taxon>
        <taxon>Tetrapisispora</taxon>
    </lineage>
</organism>
<keyword evidence="8 14" id="KW-1133">Transmembrane helix</keyword>
<dbReference type="GeneID" id="11535030"/>
<dbReference type="KEGG" id="tpf:TPHA_0B01300"/>
<evidence type="ECO:0000256" key="7">
    <source>
        <dbReference type="ARBA" id="ARBA00022832"/>
    </source>
</evidence>
<dbReference type="GO" id="GO:0030497">
    <property type="term" value="P:fatty acid elongation"/>
    <property type="evidence" value="ECO:0007669"/>
    <property type="project" value="EnsemblFungi"/>
</dbReference>
<evidence type="ECO:0000256" key="4">
    <source>
        <dbReference type="ARBA" id="ARBA00013122"/>
    </source>
</evidence>
<feature type="transmembrane region" description="Helical" evidence="14">
    <location>
        <begin position="74"/>
        <end position="94"/>
    </location>
</feature>
<evidence type="ECO:0000256" key="14">
    <source>
        <dbReference type="RuleBase" id="RU363109"/>
    </source>
</evidence>
<evidence type="ECO:0000313" key="15">
    <source>
        <dbReference type="EMBL" id="CCE61803.1"/>
    </source>
</evidence>
<reference evidence="15 16" key="1">
    <citation type="journal article" date="2011" name="Proc. Natl. Acad. Sci. U.S.A.">
        <title>Evolutionary erosion of yeast sex chromosomes by mating-type switching accidents.</title>
        <authorList>
            <person name="Gordon J.L."/>
            <person name="Armisen D."/>
            <person name="Proux-Wera E."/>
            <person name="Oheigeartaigh S.S."/>
            <person name="Byrne K.P."/>
            <person name="Wolfe K.H."/>
        </authorList>
    </citation>
    <scope>NUCLEOTIDE SEQUENCE [LARGE SCALE GENOMIC DNA]</scope>
    <source>
        <strain evidence="16">ATCC 24235 / CBS 4417 / NBRC 1672 / NRRL Y-8282 / UCD 70-5</strain>
    </source>
</reference>
<dbReference type="EC" id="4.2.1.134" evidence="4 14"/>
<keyword evidence="11 14" id="KW-0275">Fatty acid biosynthesis</keyword>
<protein>
    <recommendedName>
        <fullName evidence="4 14">Very-long-chain (3R)-3-hydroxyacyl-CoA dehydratase</fullName>
        <ecNumber evidence="4 14">4.2.1.134</ecNumber>
    </recommendedName>
</protein>
<dbReference type="OrthoDB" id="46988at2759"/>
<feature type="transmembrane region" description="Helical" evidence="14">
    <location>
        <begin position="103"/>
        <end position="122"/>
    </location>
</feature>
<evidence type="ECO:0000256" key="2">
    <source>
        <dbReference type="ARBA" id="ARBA00005194"/>
    </source>
</evidence>
<name>G8BP72_TETPH</name>
<keyword evidence="7 14" id="KW-0276">Fatty acid metabolism</keyword>
<keyword evidence="16" id="KW-1185">Reference proteome</keyword>
<evidence type="ECO:0000256" key="6">
    <source>
        <dbReference type="ARBA" id="ARBA00022692"/>
    </source>
</evidence>
<dbReference type="GO" id="GO:0000324">
    <property type="term" value="C:fungal-type vacuole"/>
    <property type="evidence" value="ECO:0007669"/>
    <property type="project" value="EnsemblFungi"/>
</dbReference>
<dbReference type="EMBL" id="HE612857">
    <property type="protein sequence ID" value="CCE61803.1"/>
    <property type="molecule type" value="Genomic_DNA"/>
</dbReference>
<dbReference type="GO" id="GO:0042761">
    <property type="term" value="P:very long-chain fatty acid biosynthetic process"/>
    <property type="evidence" value="ECO:0007669"/>
    <property type="project" value="TreeGrafter"/>
</dbReference>
<dbReference type="PANTHER" id="PTHR11035:SF3">
    <property type="entry name" value="VERY-LONG-CHAIN (3R)-3-HYDROXYACYL-COA DEHYDRATASE"/>
    <property type="match status" value="1"/>
</dbReference>
<dbReference type="PANTHER" id="PTHR11035">
    <property type="entry name" value="VERY-LONG-CHAIN (3R)-3-HYDROXYACYL-COA DEHYDRATASE"/>
    <property type="match status" value="1"/>
</dbReference>
<dbReference type="GO" id="GO:0005789">
    <property type="term" value="C:endoplasmic reticulum membrane"/>
    <property type="evidence" value="ECO:0007669"/>
    <property type="project" value="UniProtKB-SubCell"/>
</dbReference>
<keyword evidence="9 14" id="KW-0443">Lipid metabolism</keyword>
<evidence type="ECO:0000256" key="1">
    <source>
        <dbReference type="ARBA" id="ARBA00004141"/>
    </source>
</evidence>
<comment type="function">
    <text evidence="14">Catalyzes the third of the four reactions of the long-chain fatty acids elongation cycle. This endoplasmic reticulum-bound enzymatic process, allows the addition of two carbons to the chain of long- and very long-chain fatty acids/VLCFAs per cycle. This enzyme catalyzes the dehydration of the 3-hydroxyacyl-CoA intermediate into trans-2,3-enoyl-CoA, within each cycle of fatty acid elongation. Thereby, it participates to the production of VLCFAs of different chain lengths that are involved in multiple biological processes as precursors of membrane lipids and lipid mediators.</text>
</comment>
<evidence type="ECO:0000313" key="16">
    <source>
        <dbReference type="Proteomes" id="UP000005666"/>
    </source>
</evidence>
<keyword evidence="6 14" id="KW-0812">Transmembrane</keyword>
<dbReference type="UniPathway" id="UPA00094"/>
<keyword evidence="12 14" id="KW-0456">Lyase</keyword>